<dbReference type="Pfam" id="PF25562">
    <property type="entry name" value="CNBH_CNNM2_C"/>
    <property type="match status" value="1"/>
</dbReference>
<reference evidence="1" key="1">
    <citation type="submission" date="2018-11" db="EMBL/GenBank/DDBJ databases">
        <authorList>
            <consortium name="Pathogen Informatics"/>
        </authorList>
    </citation>
    <scope>NUCLEOTIDE SEQUENCE</scope>
</reference>
<comment type="caution">
    <text evidence="1">The sequence shown here is derived from an EMBL/GenBank/DDBJ whole genome shotgun (WGS) entry which is preliminary data.</text>
</comment>
<dbReference type="AlphaFoldDB" id="A0A448WAR2"/>
<proteinExistence type="predicted"/>
<accession>A0A448WAR2</accession>
<name>A0A448WAR2_9PLAT</name>
<evidence type="ECO:0000313" key="2">
    <source>
        <dbReference type="Proteomes" id="UP000784294"/>
    </source>
</evidence>
<dbReference type="Proteomes" id="UP000784294">
    <property type="component" value="Unassembled WGS sequence"/>
</dbReference>
<keyword evidence="2" id="KW-1185">Reference proteome</keyword>
<sequence>MDSRILYRANKWANYAILLLQGRVLVMVSSEGLVFEAGPFMLFGETVFKKVNELFSQLSDSTDPSIQSAKLATEARFMPDYTVTAQTNLQYLRITAEHYMLARRLTTLQQRSGKACSNRIILA</sequence>
<evidence type="ECO:0000313" key="1">
    <source>
        <dbReference type="EMBL" id="VEL07186.1"/>
    </source>
</evidence>
<dbReference type="OrthoDB" id="5353557at2759"/>
<dbReference type="EMBL" id="CAAALY010001213">
    <property type="protein sequence ID" value="VEL07186.1"/>
    <property type="molecule type" value="Genomic_DNA"/>
</dbReference>
<organism evidence="1 2">
    <name type="scientific">Protopolystoma xenopodis</name>
    <dbReference type="NCBI Taxonomy" id="117903"/>
    <lineage>
        <taxon>Eukaryota</taxon>
        <taxon>Metazoa</taxon>
        <taxon>Spiralia</taxon>
        <taxon>Lophotrochozoa</taxon>
        <taxon>Platyhelminthes</taxon>
        <taxon>Monogenea</taxon>
        <taxon>Polyopisthocotylea</taxon>
        <taxon>Polystomatidea</taxon>
        <taxon>Polystomatidae</taxon>
        <taxon>Protopolystoma</taxon>
    </lineage>
</organism>
<gene>
    <name evidence="1" type="ORF">PXEA_LOCUS626</name>
</gene>
<protein>
    <submittedName>
        <fullName evidence="1">Uncharacterized protein</fullName>
    </submittedName>
</protein>